<dbReference type="Gene3D" id="3.80.30.20">
    <property type="entry name" value="tm_1862 like domain"/>
    <property type="match status" value="1"/>
</dbReference>
<dbReference type="InterPro" id="IPR007197">
    <property type="entry name" value="rSAM"/>
</dbReference>
<dbReference type="EMBL" id="CP121472">
    <property type="protein sequence ID" value="WPL18566.1"/>
    <property type="molecule type" value="Genomic_DNA"/>
</dbReference>
<evidence type="ECO:0000256" key="2">
    <source>
        <dbReference type="ARBA" id="ARBA00022691"/>
    </source>
</evidence>
<evidence type="ECO:0000256" key="3">
    <source>
        <dbReference type="ARBA" id="ARBA00022723"/>
    </source>
</evidence>
<dbReference type="Pfam" id="PF04055">
    <property type="entry name" value="Radical_SAM"/>
    <property type="match status" value="1"/>
</dbReference>
<dbReference type="CDD" id="cd02068">
    <property type="entry name" value="radical_SAM_B12_BD"/>
    <property type="match status" value="1"/>
</dbReference>
<reference evidence="9 10" key="1">
    <citation type="journal article" date="2023" name="Microorganisms">
        <title>Thiorhodovibrio frisius and Trv. litoralis spp. nov., Two Novel Members from a Clade of Fastidious Purple Sulfur Bacteria That Exhibit Unique Red-Shifted Light-Harvesting Capabilities.</title>
        <authorList>
            <person name="Methner A."/>
            <person name="Kuzyk S.B."/>
            <person name="Petersen J."/>
            <person name="Bauer S."/>
            <person name="Brinkmann H."/>
            <person name="Sichau K."/>
            <person name="Wanner G."/>
            <person name="Wolf J."/>
            <person name="Neumann-Schaal M."/>
            <person name="Henke P."/>
            <person name="Tank M."/>
            <person name="Sproer C."/>
            <person name="Bunk B."/>
            <person name="Overmann J."/>
        </authorList>
    </citation>
    <scope>NUCLEOTIDE SEQUENCE [LARGE SCALE GENOMIC DNA]</scope>
    <source>
        <strain evidence="9 10">DSM 6702</strain>
    </source>
</reference>
<keyword evidence="5" id="KW-0411">Iron-sulfur</keyword>
<name>A0ABZ0SET9_9GAMM</name>
<dbReference type="InterPro" id="IPR058240">
    <property type="entry name" value="rSAM_sf"/>
</dbReference>
<dbReference type="Gene3D" id="3.40.50.280">
    <property type="entry name" value="Cobalamin-binding domain"/>
    <property type="match status" value="1"/>
</dbReference>
<dbReference type="PANTHER" id="PTHR43409:SF13">
    <property type="entry name" value="ANAEROBIC MAGNESIUM-PROTOPORPHYRIN IX MONOMETHYL ESTER CYCLASE"/>
    <property type="match status" value="1"/>
</dbReference>
<dbReference type="SFLD" id="SFLDG01123">
    <property type="entry name" value="methyltransferase_(Class_B)"/>
    <property type="match status" value="1"/>
</dbReference>
<evidence type="ECO:0000313" key="10">
    <source>
        <dbReference type="Proteomes" id="UP001432180"/>
    </source>
</evidence>
<dbReference type="PROSITE" id="PS51918">
    <property type="entry name" value="RADICAL_SAM"/>
    <property type="match status" value="1"/>
</dbReference>
<keyword evidence="10" id="KW-1185">Reference proteome</keyword>
<dbReference type="SUPFAM" id="SSF102114">
    <property type="entry name" value="Radical SAM enzymes"/>
    <property type="match status" value="1"/>
</dbReference>
<feature type="region of interest" description="Disordered" evidence="6">
    <location>
        <begin position="498"/>
        <end position="588"/>
    </location>
</feature>
<organism evidence="9 10">
    <name type="scientific">Thiorhodovibrio winogradskyi</name>
    <dbReference type="NCBI Taxonomy" id="77007"/>
    <lineage>
        <taxon>Bacteria</taxon>
        <taxon>Pseudomonadati</taxon>
        <taxon>Pseudomonadota</taxon>
        <taxon>Gammaproteobacteria</taxon>
        <taxon>Chromatiales</taxon>
        <taxon>Chromatiaceae</taxon>
        <taxon>Thiorhodovibrio</taxon>
    </lineage>
</organism>
<gene>
    <name evidence="9" type="primary">bchE</name>
    <name evidence="9" type="ORF">Thiowin_03640</name>
</gene>
<evidence type="ECO:0000256" key="1">
    <source>
        <dbReference type="ARBA" id="ARBA00001966"/>
    </source>
</evidence>
<evidence type="ECO:0000256" key="4">
    <source>
        <dbReference type="ARBA" id="ARBA00023004"/>
    </source>
</evidence>
<accession>A0ABZ0SET9</accession>
<evidence type="ECO:0000259" key="8">
    <source>
        <dbReference type="PROSITE" id="PS51918"/>
    </source>
</evidence>
<dbReference type="RefSeq" id="WP_328984320.1">
    <property type="nucleotide sequence ID" value="NZ_CP121472.1"/>
</dbReference>
<proteinExistence type="predicted"/>
<dbReference type="SFLD" id="SFLDG01082">
    <property type="entry name" value="B12-binding_domain_containing"/>
    <property type="match status" value="1"/>
</dbReference>
<evidence type="ECO:0000256" key="6">
    <source>
        <dbReference type="SAM" id="MobiDB-lite"/>
    </source>
</evidence>
<dbReference type="PROSITE" id="PS51332">
    <property type="entry name" value="B12_BINDING"/>
    <property type="match status" value="1"/>
</dbReference>
<evidence type="ECO:0000256" key="5">
    <source>
        <dbReference type="ARBA" id="ARBA00023014"/>
    </source>
</evidence>
<dbReference type="InterPro" id="IPR006638">
    <property type="entry name" value="Elp3/MiaA/NifB-like_rSAM"/>
</dbReference>
<dbReference type="SFLD" id="SFLDS00029">
    <property type="entry name" value="Radical_SAM"/>
    <property type="match status" value="1"/>
</dbReference>
<feature type="domain" description="Radical SAM core" evidence="8">
    <location>
        <begin position="191"/>
        <end position="415"/>
    </location>
</feature>
<dbReference type="CDD" id="cd01335">
    <property type="entry name" value="Radical_SAM"/>
    <property type="match status" value="1"/>
</dbReference>
<feature type="domain" description="B12-binding" evidence="7">
    <location>
        <begin position="9"/>
        <end position="143"/>
    </location>
</feature>
<dbReference type="InterPro" id="IPR023404">
    <property type="entry name" value="rSAM_horseshoe"/>
</dbReference>
<protein>
    <submittedName>
        <fullName evidence="9">Magnesium-protoporphyrin IX monomethyl ester anaerobic oxidative cyclase</fullName>
    </submittedName>
</protein>
<dbReference type="InterPro" id="IPR034466">
    <property type="entry name" value="Methyltransferase_Class_B"/>
</dbReference>
<evidence type="ECO:0000259" key="7">
    <source>
        <dbReference type="PROSITE" id="PS51332"/>
    </source>
</evidence>
<dbReference type="SMART" id="SM00729">
    <property type="entry name" value="Elp3"/>
    <property type="match status" value="1"/>
</dbReference>
<dbReference type="Proteomes" id="UP001432180">
    <property type="component" value="Chromosome"/>
</dbReference>
<feature type="compositionally biased region" description="Low complexity" evidence="6">
    <location>
        <begin position="509"/>
        <end position="521"/>
    </location>
</feature>
<dbReference type="NCBIfam" id="TIGR02026">
    <property type="entry name" value="BchE"/>
    <property type="match status" value="1"/>
</dbReference>
<keyword evidence="2" id="KW-0949">S-adenosyl-L-methionine</keyword>
<dbReference type="InterPro" id="IPR051198">
    <property type="entry name" value="BchE-like"/>
</dbReference>
<dbReference type="SFLD" id="SFLDF00302">
    <property type="entry name" value="anaerobic_magnesium-protoporph"/>
    <property type="match status" value="1"/>
</dbReference>
<evidence type="ECO:0000313" key="9">
    <source>
        <dbReference type="EMBL" id="WPL18566.1"/>
    </source>
</evidence>
<dbReference type="PANTHER" id="PTHR43409">
    <property type="entry name" value="ANAEROBIC MAGNESIUM-PROTOPORPHYRIN IX MONOMETHYL ESTER CYCLASE-RELATED"/>
    <property type="match status" value="1"/>
</dbReference>
<keyword evidence="3" id="KW-0479">Metal-binding</keyword>
<dbReference type="Pfam" id="PF02310">
    <property type="entry name" value="B12-binding"/>
    <property type="match status" value="1"/>
</dbReference>
<dbReference type="InterPro" id="IPR006158">
    <property type="entry name" value="Cobalamin-bd"/>
</dbReference>
<keyword evidence="4" id="KW-0408">Iron</keyword>
<comment type="cofactor">
    <cofactor evidence="1">
        <name>[4Fe-4S] cluster</name>
        <dbReference type="ChEBI" id="CHEBI:49883"/>
    </cofactor>
</comment>
<sequence length="588" mass="66421">MRILFVHPNYSAGAADIAGNWSPAWVAYIAGYLKSGGYQDYQFIDGLVDQLDDDQMRAAIRAAQPDIIATTSMTPMIYAAQRVLQIAKEEHPSAITVLGGIHGTFMYNQVLGEAPWIDAIVRGEGEAVTLNLVRCIDEGRWPTERESVRGIAFLDDNGAVVATEAEPSISDVDKIWPDWGILEWKKYIYIPLGVPVATPNMARGCPFTCSFCSQWKFWRDYRVRDPKRMVDEIEELVKVHGVGFFILADEEPQINKKMFVDFCQELIDRDLGIHWGINTRVTDVMRDEDLLPFYRKAGLVHVSLGTEAAAQLNLDRFVKETTIEQNKRAVQLLQQNGIVTEAQFIVGLENETRETLEETYQYVMDWGADMANWSMYTPWPFSDMFAEMGDKVEVFDYSKYNFVSPIMKPDKIDRAELLDGVMANYRRFYMKRMLFQYPWVKDPFRRRYLIGCIKAFFKSAMERRFYQLGQQNYWGPLFKKLIKFDYDKSKSKIVEPDHNAWKKAPPAKRPGAAPAGTPAPTISGAMPKACGGGNQQLEDISDLPPGTAKCQPGGCGGTGPRPEAQGSIQVGMPMPPPSSKPERMAEEA</sequence>